<name>A0A1J9R2P5_9EURO</name>
<dbReference type="OrthoDB" id="3066195at2759"/>
<accession>A0A1J9R2P5</accession>
<evidence type="ECO:0000256" key="1">
    <source>
        <dbReference type="SAM" id="Coils"/>
    </source>
</evidence>
<feature type="region of interest" description="Disordered" evidence="2">
    <location>
        <begin position="1"/>
        <end position="32"/>
    </location>
</feature>
<dbReference type="STRING" id="1658174.A0A1J9R2P5"/>
<feature type="region of interest" description="Disordered" evidence="2">
    <location>
        <begin position="239"/>
        <end position="274"/>
    </location>
</feature>
<comment type="caution">
    <text evidence="3">The sequence shown here is derived from an EMBL/GenBank/DDBJ whole genome shotgun (WGS) entry which is preliminary data.</text>
</comment>
<reference evidence="3 4" key="1">
    <citation type="submission" date="2015-08" db="EMBL/GenBank/DDBJ databases">
        <title>Emmonsia species relationships and genome sequence.</title>
        <authorList>
            <person name="Cuomo C.A."/>
            <person name="Schwartz I.S."/>
            <person name="Kenyon C."/>
            <person name="De Hoog G.S."/>
            <person name="Govender N.P."/>
            <person name="Botha A."/>
            <person name="Moreno L."/>
            <person name="De Vries M."/>
            <person name="Munoz J.F."/>
            <person name="Stielow J.B."/>
        </authorList>
    </citation>
    <scope>NUCLEOTIDE SEQUENCE [LARGE SCALE GENOMIC DNA]</scope>
    <source>
        <strain evidence="3 4">EI222</strain>
    </source>
</reference>
<sequence>MAGDTPKRTRAATAKAQEKEVSHPNTPTKQPGKPTMCEHCVSYIFLRHIESVCDKVEGSSKPCSNCNREKKGCAICPDEFKAEIENMVRTHEFYLSAPTAMKESIKTAMVETAKDLSKRIKEANARRQEAENQKWRKAKLDIERAKLDIERQRIAVEKEKVSIERTKLEIESTKLAVQREILRLVNGHCESQKESIENLTKLATNVNDEAGRIAIGMYEMTRNFENVVERLAEITKIEMSNDNNESGNSDNNDDKPAAANPLPSSSNLPSPVSGARALSPWAFENIIESAFKRKAFEPPETPTPKRHMALGSGPPKSSILIRKFNDVVDEKTLRMRTMKEK</sequence>
<proteinExistence type="predicted"/>
<protein>
    <submittedName>
        <fullName evidence="3">Uncharacterized protein</fullName>
    </submittedName>
</protein>
<dbReference type="EMBL" id="LGTZ01001112">
    <property type="protein sequence ID" value="OJD22284.1"/>
    <property type="molecule type" value="Genomic_DNA"/>
</dbReference>
<keyword evidence="1" id="KW-0175">Coiled coil</keyword>
<feature type="compositionally biased region" description="Low complexity" evidence="2">
    <location>
        <begin position="240"/>
        <end position="250"/>
    </location>
</feature>
<feature type="region of interest" description="Disordered" evidence="2">
    <location>
        <begin position="294"/>
        <end position="318"/>
    </location>
</feature>
<feature type="compositionally biased region" description="Low complexity" evidence="2">
    <location>
        <begin position="257"/>
        <end position="271"/>
    </location>
</feature>
<evidence type="ECO:0000313" key="3">
    <source>
        <dbReference type="EMBL" id="OJD22284.1"/>
    </source>
</evidence>
<feature type="coiled-coil region" evidence="1">
    <location>
        <begin position="106"/>
        <end position="145"/>
    </location>
</feature>
<gene>
    <name evidence="3" type="ORF">ACJ73_06372</name>
</gene>
<keyword evidence="4" id="KW-1185">Reference proteome</keyword>
<evidence type="ECO:0000256" key="2">
    <source>
        <dbReference type="SAM" id="MobiDB-lite"/>
    </source>
</evidence>
<organism evidence="3 4">
    <name type="scientific">Blastomyces percursus</name>
    <dbReference type="NCBI Taxonomy" id="1658174"/>
    <lineage>
        <taxon>Eukaryota</taxon>
        <taxon>Fungi</taxon>
        <taxon>Dikarya</taxon>
        <taxon>Ascomycota</taxon>
        <taxon>Pezizomycotina</taxon>
        <taxon>Eurotiomycetes</taxon>
        <taxon>Eurotiomycetidae</taxon>
        <taxon>Onygenales</taxon>
        <taxon>Ajellomycetaceae</taxon>
        <taxon>Blastomyces</taxon>
    </lineage>
</organism>
<dbReference type="AlphaFoldDB" id="A0A1J9R2P5"/>
<dbReference type="VEuPathDB" id="FungiDB:ACJ73_06372"/>
<evidence type="ECO:0000313" key="4">
    <source>
        <dbReference type="Proteomes" id="UP000242791"/>
    </source>
</evidence>
<dbReference type="Proteomes" id="UP000242791">
    <property type="component" value="Unassembled WGS sequence"/>
</dbReference>